<gene>
    <name evidence="2" type="ORF">T230_03100</name>
</gene>
<name>W2CSZ1_9BACT</name>
<dbReference type="AlphaFoldDB" id="W2CSZ1"/>
<evidence type="ECO:0000256" key="1">
    <source>
        <dbReference type="SAM" id="MobiDB-lite"/>
    </source>
</evidence>
<organism evidence="2 3">
    <name type="scientific">Tannerella sp. oral taxon BU063 isolate Cell 1/3</name>
    <dbReference type="NCBI Taxonomy" id="1411022"/>
    <lineage>
        <taxon>Bacteria</taxon>
        <taxon>Pseudomonadati</taxon>
        <taxon>Bacteroidota</taxon>
        <taxon>Bacteroidia</taxon>
        <taxon>Bacteroidales</taxon>
        <taxon>Tannerellaceae</taxon>
        <taxon>Tannerella</taxon>
    </lineage>
</organism>
<dbReference type="EMBL" id="AYYE01000603">
    <property type="protein sequence ID" value="ETK10138.1"/>
    <property type="molecule type" value="Genomic_DNA"/>
</dbReference>
<dbReference type="Proteomes" id="UP000034982">
    <property type="component" value="Unassembled WGS sequence"/>
</dbReference>
<reference evidence="2 3" key="1">
    <citation type="submission" date="2013-11" db="EMBL/GenBank/DDBJ databases">
        <title>Single cell genomics of uncultured Tannerella BU063 (oral taxon 286).</title>
        <authorList>
            <person name="Beall C.J."/>
            <person name="Campbell A.G."/>
            <person name="Griffen A.L."/>
            <person name="Podar M."/>
            <person name="Leys E.J."/>
        </authorList>
    </citation>
    <scope>NUCLEOTIDE SEQUENCE [LARGE SCALE GENOMIC DNA]</scope>
    <source>
        <strain evidence="2">Cell 1/3</strain>
    </source>
</reference>
<evidence type="ECO:0000313" key="2">
    <source>
        <dbReference type="EMBL" id="ETK10138.1"/>
    </source>
</evidence>
<protein>
    <submittedName>
        <fullName evidence="2">Uncharacterized protein</fullName>
    </submittedName>
</protein>
<sequence length="130" mass="14220">MQAAATGETESGDSEPLTEVKEEALTEMKEEATREAGPGDSEPPAEAKEEASEETPAAPVYDYEVLPHNRDGATEEQIAMAKKVLDQNADIPAVYIVGGLYLSEEWRADRLSENGERKVTIRRIIKEKGS</sequence>
<evidence type="ECO:0000313" key="3">
    <source>
        <dbReference type="Proteomes" id="UP000034982"/>
    </source>
</evidence>
<feature type="compositionally biased region" description="Basic and acidic residues" evidence="1">
    <location>
        <begin position="18"/>
        <end position="34"/>
    </location>
</feature>
<comment type="caution">
    <text evidence="2">The sequence shown here is derived from an EMBL/GenBank/DDBJ whole genome shotgun (WGS) entry which is preliminary data.</text>
</comment>
<feature type="region of interest" description="Disordered" evidence="1">
    <location>
        <begin position="1"/>
        <end position="61"/>
    </location>
</feature>
<proteinExistence type="predicted"/>
<accession>W2CSZ1</accession>
<dbReference type="PATRIC" id="fig|1411022.3.peg.156"/>